<evidence type="ECO:0000313" key="1">
    <source>
        <dbReference type="EMBL" id="KAK2953276.1"/>
    </source>
</evidence>
<reference evidence="1 2" key="1">
    <citation type="journal article" date="2022" name="bioRxiv">
        <title>Genomics of Preaxostyla Flagellates Illuminates Evolutionary Transitions and the Path Towards Mitochondrial Loss.</title>
        <authorList>
            <person name="Novak L.V.F."/>
            <person name="Treitli S.C."/>
            <person name="Pyrih J."/>
            <person name="Halakuc P."/>
            <person name="Pipaliya S.V."/>
            <person name="Vacek V."/>
            <person name="Brzon O."/>
            <person name="Soukal P."/>
            <person name="Eme L."/>
            <person name="Dacks J.B."/>
            <person name="Karnkowska A."/>
            <person name="Elias M."/>
            <person name="Hampl V."/>
        </authorList>
    </citation>
    <scope>NUCLEOTIDE SEQUENCE [LARGE SCALE GENOMIC DNA]</scope>
    <source>
        <strain evidence="1">NAU3</strain>
        <tissue evidence="1">Gut</tissue>
    </source>
</reference>
<organism evidence="1 2">
    <name type="scientific">Blattamonas nauphoetae</name>
    <dbReference type="NCBI Taxonomy" id="2049346"/>
    <lineage>
        <taxon>Eukaryota</taxon>
        <taxon>Metamonada</taxon>
        <taxon>Preaxostyla</taxon>
        <taxon>Oxymonadida</taxon>
        <taxon>Blattamonas</taxon>
    </lineage>
</organism>
<dbReference type="EMBL" id="JARBJD010000093">
    <property type="protein sequence ID" value="KAK2953276.1"/>
    <property type="molecule type" value="Genomic_DNA"/>
</dbReference>
<proteinExistence type="predicted"/>
<protein>
    <submittedName>
        <fullName evidence="1">Uncharacterized protein</fullName>
    </submittedName>
</protein>
<keyword evidence="2" id="KW-1185">Reference proteome</keyword>
<evidence type="ECO:0000313" key="2">
    <source>
        <dbReference type="Proteomes" id="UP001281761"/>
    </source>
</evidence>
<comment type="caution">
    <text evidence="1">The sequence shown here is derived from an EMBL/GenBank/DDBJ whole genome shotgun (WGS) entry which is preliminary data.</text>
</comment>
<dbReference type="Proteomes" id="UP001281761">
    <property type="component" value="Unassembled WGS sequence"/>
</dbReference>
<accession>A0ABQ9XRZ1</accession>
<sequence length="145" mass="15979">MEQPANTQPTKDCPSCGKEGEAWTVNALLWAVGYARLSMQFRLEWSDVWTPFHDPTHFLPLFPLLVPLFHLNTSLSRLFSTPLATPMSSILPCPLASSFVGVPLSSAGTKSATAALRCLFAPKMPPLPVPAPAPRIRHFLLRRTK</sequence>
<name>A0ABQ9XRZ1_9EUKA</name>
<gene>
    <name evidence="1" type="ORF">BLNAU_11739</name>
</gene>